<dbReference type="AlphaFoldDB" id="A0A0F9T265"/>
<proteinExistence type="predicted"/>
<organism evidence="1">
    <name type="scientific">marine sediment metagenome</name>
    <dbReference type="NCBI Taxonomy" id="412755"/>
    <lineage>
        <taxon>unclassified sequences</taxon>
        <taxon>metagenomes</taxon>
        <taxon>ecological metagenomes</taxon>
    </lineage>
</organism>
<dbReference type="CDD" id="cd00085">
    <property type="entry name" value="HNHc"/>
    <property type="match status" value="1"/>
</dbReference>
<dbReference type="EMBL" id="LAZR01000437">
    <property type="protein sequence ID" value="KKN68892.1"/>
    <property type="molecule type" value="Genomic_DNA"/>
</dbReference>
<name>A0A0F9T265_9ZZZZ</name>
<gene>
    <name evidence="1" type="ORF">LCGC14_0446780</name>
</gene>
<dbReference type="InterPro" id="IPR003615">
    <property type="entry name" value="HNH_nuc"/>
</dbReference>
<sequence length="166" mass="17828">MTRRLSHKELNTIRESPCGRCGNRPPFPDGSRCHPHRIIPGCDGGQYVVGNVIPRCSDCHVLEHGGDGQASLLTVACRLGGLRGGPKAKGKVGFALWPREKIQAAAKKVSHEARARAGRLGGRARIAASTPMQLSITGRKGGKAVHKYHPNLARANGLKYGRKKKS</sequence>
<reference evidence="1" key="1">
    <citation type="journal article" date="2015" name="Nature">
        <title>Complex archaea that bridge the gap between prokaryotes and eukaryotes.</title>
        <authorList>
            <person name="Spang A."/>
            <person name="Saw J.H."/>
            <person name="Jorgensen S.L."/>
            <person name="Zaremba-Niedzwiedzka K."/>
            <person name="Martijn J."/>
            <person name="Lind A.E."/>
            <person name="van Eijk R."/>
            <person name="Schleper C."/>
            <person name="Guy L."/>
            <person name="Ettema T.J."/>
        </authorList>
    </citation>
    <scope>NUCLEOTIDE SEQUENCE</scope>
</reference>
<protein>
    <recommendedName>
        <fullName evidence="2">HNH nuclease domain-containing protein</fullName>
    </recommendedName>
</protein>
<comment type="caution">
    <text evidence="1">The sequence shown here is derived from an EMBL/GenBank/DDBJ whole genome shotgun (WGS) entry which is preliminary data.</text>
</comment>
<evidence type="ECO:0008006" key="2">
    <source>
        <dbReference type="Google" id="ProtNLM"/>
    </source>
</evidence>
<accession>A0A0F9T265</accession>
<evidence type="ECO:0000313" key="1">
    <source>
        <dbReference type="EMBL" id="KKN68892.1"/>
    </source>
</evidence>